<comment type="caution">
    <text evidence="1">The sequence shown here is derived from an EMBL/GenBank/DDBJ whole genome shotgun (WGS) entry which is preliminary data.</text>
</comment>
<evidence type="ECO:0000313" key="2">
    <source>
        <dbReference type="Proteomes" id="UP000772618"/>
    </source>
</evidence>
<gene>
    <name evidence="1" type="ORF">KK060_10465</name>
</gene>
<keyword evidence="2" id="KW-1185">Reference proteome</keyword>
<protein>
    <recommendedName>
        <fullName evidence="3">RiboL-PSP-HEPN domain-containing protein</fullName>
    </recommendedName>
</protein>
<dbReference type="EMBL" id="JAHESD010000018">
    <property type="protein sequence ID" value="MBT1703705.1"/>
    <property type="molecule type" value="Genomic_DNA"/>
</dbReference>
<evidence type="ECO:0000313" key="1">
    <source>
        <dbReference type="EMBL" id="MBT1703705.1"/>
    </source>
</evidence>
<accession>A0ABS5VQI9</accession>
<evidence type="ECO:0008006" key="3">
    <source>
        <dbReference type="Google" id="ProtNLM"/>
    </source>
</evidence>
<organism evidence="1 2">
    <name type="scientific">Chryseosolibacter indicus</name>
    <dbReference type="NCBI Taxonomy" id="2782351"/>
    <lineage>
        <taxon>Bacteria</taxon>
        <taxon>Pseudomonadati</taxon>
        <taxon>Bacteroidota</taxon>
        <taxon>Cytophagia</taxon>
        <taxon>Cytophagales</taxon>
        <taxon>Chryseotaleaceae</taxon>
        <taxon>Chryseosolibacter</taxon>
    </lineage>
</organism>
<dbReference type="Proteomes" id="UP000772618">
    <property type="component" value="Unassembled WGS sequence"/>
</dbReference>
<name>A0ABS5VQI9_9BACT</name>
<proteinExistence type="predicted"/>
<sequence length="263" mass="31509">MRNNKAYDNFKKDLEDIFSTIVCLQHYAYTSEALFANRRKLKFTTEEDTKIFKEIHLFERTNYLNNTLFIALIALLESYLQDRLIEELENNVEKVNELIRKYSIDRKITPEDVIRGPHVIANEIIEGTIFHKLPVVNSLYKIVYGVDILSLMKEKEIFLLIKIRHKIVHHSGRVRGKKIVIGEIGILEAMNSISRWIENIEFFLHKKKERKSFPNYVRRYINQADFKKSRIYKQAMPEMEKRWLENMDDAIKRKGIEEHLYWN</sequence>
<reference evidence="1 2" key="1">
    <citation type="submission" date="2021-05" db="EMBL/GenBank/DDBJ databases">
        <title>A Polyphasic approach of four new species of the genus Ohtaekwangia: Ohtaekwangia histidinii sp. nov., Ohtaekwangia cretensis sp. nov., Ohtaekwangia indiensis sp. nov., Ohtaekwangia reichenbachii sp. nov. from diverse environment.</title>
        <authorList>
            <person name="Octaviana S."/>
        </authorList>
    </citation>
    <scope>NUCLEOTIDE SEQUENCE [LARGE SCALE GENOMIC DNA]</scope>
    <source>
        <strain evidence="1 2">PWU20</strain>
    </source>
</reference>